<evidence type="ECO:0000256" key="2">
    <source>
        <dbReference type="SAM" id="Phobius"/>
    </source>
</evidence>
<keyword evidence="2" id="KW-1133">Transmembrane helix</keyword>
<evidence type="ECO:0008006" key="5">
    <source>
        <dbReference type="Google" id="ProtNLM"/>
    </source>
</evidence>
<accession>A0A9D4W017</accession>
<dbReference type="PANTHER" id="PTHR34368">
    <property type="entry name" value="OS01G0962200 PROTEIN"/>
    <property type="match status" value="1"/>
</dbReference>
<dbReference type="EMBL" id="JAMSHJ010000006">
    <property type="protein sequence ID" value="KAI5393508.1"/>
    <property type="molecule type" value="Genomic_DNA"/>
</dbReference>
<evidence type="ECO:0000313" key="4">
    <source>
        <dbReference type="Proteomes" id="UP001058974"/>
    </source>
</evidence>
<dbReference type="Gramene" id="Psat06G0058500-T1">
    <property type="protein sequence ID" value="KAI5393508.1"/>
    <property type="gene ID" value="KIW84_060585"/>
</dbReference>
<feature type="transmembrane region" description="Helical" evidence="2">
    <location>
        <begin position="98"/>
        <end position="125"/>
    </location>
</feature>
<feature type="transmembrane region" description="Helical" evidence="2">
    <location>
        <begin position="186"/>
        <end position="205"/>
    </location>
</feature>
<keyword evidence="2" id="KW-0472">Membrane</keyword>
<dbReference type="AlphaFoldDB" id="A0A9D4W017"/>
<comment type="caution">
    <text evidence="3">The sequence shown here is derived from an EMBL/GenBank/DDBJ whole genome shotgun (WGS) entry which is preliminary data.</text>
</comment>
<dbReference type="Proteomes" id="UP001058974">
    <property type="component" value="Chromosome 6"/>
</dbReference>
<keyword evidence="2" id="KW-0812">Transmembrane</keyword>
<sequence>YQTDTKTQKPIQAPTTTQSEENTENRKRKAMMSLSWSCLSLANQQQQFRRFKVTTHRVFAVAFLFSISFFLFSPQIPRSLKYHQFADLRNLLGVPNTLNVITNFPFLVVGVLGLVLTLEGGFFTISSQAETWAWILFYAGITGVAFGSVYYHLKPDNNRVLWDTLPMMVAYSSLFSSLVVERIGQRIGLCCMCALLVAAFTCVVYERIYGDIRLCLMFQLILPLAIAVTAFLYPSNYTHSGYWFSSIGIYLLAKFEAVSDRKLYRANNYVISGHSLEHLCLALIPFLLSVMLIYRDRKFKRLGDVKDQL</sequence>
<feature type="transmembrane region" description="Helical" evidence="2">
    <location>
        <begin position="131"/>
        <end position="153"/>
    </location>
</feature>
<evidence type="ECO:0000256" key="1">
    <source>
        <dbReference type="SAM" id="MobiDB-lite"/>
    </source>
</evidence>
<proteinExistence type="predicted"/>
<evidence type="ECO:0000313" key="3">
    <source>
        <dbReference type="EMBL" id="KAI5393508.1"/>
    </source>
</evidence>
<feature type="transmembrane region" description="Helical" evidence="2">
    <location>
        <begin position="58"/>
        <end position="77"/>
    </location>
</feature>
<feature type="transmembrane region" description="Helical" evidence="2">
    <location>
        <begin position="276"/>
        <end position="294"/>
    </location>
</feature>
<reference evidence="3 4" key="1">
    <citation type="journal article" date="2022" name="Nat. Genet.">
        <title>Improved pea reference genome and pan-genome highlight genomic features and evolutionary characteristics.</title>
        <authorList>
            <person name="Yang T."/>
            <person name="Liu R."/>
            <person name="Luo Y."/>
            <person name="Hu S."/>
            <person name="Wang D."/>
            <person name="Wang C."/>
            <person name="Pandey M.K."/>
            <person name="Ge S."/>
            <person name="Xu Q."/>
            <person name="Li N."/>
            <person name="Li G."/>
            <person name="Huang Y."/>
            <person name="Saxena R.K."/>
            <person name="Ji Y."/>
            <person name="Li M."/>
            <person name="Yan X."/>
            <person name="He Y."/>
            <person name="Liu Y."/>
            <person name="Wang X."/>
            <person name="Xiang C."/>
            <person name="Varshney R.K."/>
            <person name="Ding H."/>
            <person name="Gao S."/>
            <person name="Zong X."/>
        </authorList>
    </citation>
    <scope>NUCLEOTIDE SEQUENCE [LARGE SCALE GENOMIC DNA]</scope>
    <source>
        <strain evidence="3 4">cv. Zhongwan 6</strain>
    </source>
</reference>
<feature type="compositionally biased region" description="Polar residues" evidence="1">
    <location>
        <begin position="1"/>
        <end position="20"/>
    </location>
</feature>
<gene>
    <name evidence="3" type="ORF">KIW84_060585</name>
</gene>
<organism evidence="3 4">
    <name type="scientific">Pisum sativum</name>
    <name type="common">Garden pea</name>
    <name type="synonym">Lathyrus oleraceus</name>
    <dbReference type="NCBI Taxonomy" id="3888"/>
    <lineage>
        <taxon>Eukaryota</taxon>
        <taxon>Viridiplantae</taxon>
        <taxon>Streptophyta</taxon>
        <taxon>Embryophyta</taxon>
        <taxon>Tracheophyta</taxon>
        <taxon>Spermatophyta</taxon>
        <taxon>Magnoliopsida</taxon>
        <taxon>eudicotyledons</taxon>
        <taxon>Gunneridae</taxon>
        <taxon>Pentapetalae</taxon>
        <taxon>rosids</taxon>
        <taxon>fabids</taxon>
        <taxon>Fabales</taxon>
        <taxon>Fabaceae</taxon>
        <taxon>Papilionoideae</taxon>
        <taxon>50 kb inversion clade</taxon>
        <taxon>NPAAA clade</taxon>
        <taxon>Hologalegina</taxon>
        <taxon>IRL clade</taxon>
        <taxon>Fabeae</taxon>
        <taxon>Lathyrus</taxon>
    </lineage>
</organism>
<feature type="transmembrane region" description="Helical" evidence="2">
    <location>
        <begin position="212"/>
        <end position="233"/>
    </location>
</feature>
<feature type="region of interest" description="Disordered" evidence="1">
    <location>
        <begin position="1"/>
        <end position="26"/>
    </location>
</feature>
<dbReference type="PANTHER" id="PTHR34368:SF2">
    <property type="entry name" value="ALKALINE PHYTOCERAMIDASE (APHC)"/>
    <property type="match status" value="1"/>
</dbReference>
<protein>
    <recommendedName>
        <fullName evidence="5">Alkaline phytoceramidase</fullName>
    </recommendedName>
</protein>
<feature type="non-terminal residue" evidence="3">
    <location>
        <position position="1"/>
    </location>
</feature>
<name>A0A9D4W017_PEA</name>
<keyword evidence="4" id="KW-1185">Reference proteome</keyword>